<dbReference type="Proteomes" id="UP000253570">
    <property type="component" value="Unassembled WGS sequence"/>
</dbReference>
<dbReference type="Gene3D" id="3.30.2010.10">
    <property type="entry name" value="Metalloproteases ('zincins'), catalytic domain"/>
    <property type="match status" value="1"/>
</dbReference>
<evidence type="ECO:0000313" key="3">
    <source>
        <dbReference type="Proteomes" id="UP000253570"/>
    </source>
</evidence>
<organism evidence="2 3">
    <name type="scientific">PS1 clade bacterium</name>
    <dbReference type="NCBI Taxonomy" id="2175152"/>
    <lineage>
        <taxon>Bacteria</taxon>
        <taxon>Pseudomonadati</taxon>
        <taxon>Pseudomonadota</taxon>
        <taxon>Alphaproteobacteria</taxon>
        <taxon>PS1 clade</taxon>
    </lineage>
</organism>
<feature type="domain" description="YgjP-like metallopeptidase" evidence="1">
    <location>
        <begin position="17"/>
        <end position="224"/>
    </location>
</feature>
<dbReference type="CDD" id="cd07344">
    <property type="entry name" value="M48_yhfN_like"/>
    <property type="match status" value="1"/>
</dbReference>
<dbReference type="Pfam" id="PF01863">
    <property type="entry name" value="YgjP-like"/>
    <property type="match status" value="1"/>
</dbReference>
<dbReference type="InterPro" id="IPR002725">
    <property type="entry name" value="YgjP-like_metallopeptidase"/>
</dbReference>
<evidence type="ECO:0000313" key="2">
    <source>
        <dbReference type="EMBL" id="RCL72484.1"/>
    </source>
</evidence>
<sequence length="230" mass="27102">MDGFDFQVEVKRTNRKKSVSISLHRDTVRISVPRFISDTAIRGLIIKRTPWIKKKLREYSLRKTIKPTKYISGEILPYLGRNYQLEVINGTDNSVKLIGGCLVATIDRNKSNTKNSPKVLLENWYKIKAEKKLTEKTDYFSKLIGVYPKSLTVKNYKSRWGSCSIKGDLSYNWRIILAPNHILDYVVVHELCHLLEHNHSKKYWQHVEDYFPEWKNSRNWLRQNNYLASL</sequence>
<dbReference type="InterPro" id="IPR053136">
    <property type="entry name" value="UTP_pyrophosphatase-like"/>
</dbReference>
<evidence type="ECO:0000259" key="1">
    <source>
        <dbReference type="Pfam" id="PF01863"/>
    </source>
</evidence>
<protein>
    <submittedName>
        <fullName evidence="2">M48 family peptidase</fullName>
    </submittedName>
</protein>
<dbReference type="PANTHER" id="PTHR30399:SF1">
    <property type="entry name" value="UTP PYROPHOSPHATASE"/>
    <property type="match status" value="1"/>
</dbReference>
<name>A0A368DLG8_9PROT</name>
<dbReference type="EMBL" id="QOQD01000014">
    <property type="protein sequence ID" value="RCL72484.1"/>
    <property type="molecule type" value="Genomic_DNA"/>
</dbReference>
<gene>
    <name evidence="2" type="ORF">DBW71_05505</name>
</gene>
<dbReference type="AlphaFoldDB" id="A0A368DLG8"/>
<dbReference type="PANTHER" id="PTHR30399">
    <property type="entry name" value="UNCHARACTERIZED PROTEIN YGJP"/>
    <property type="match status" value="1"/>
</dbReference>
<reference evidence="2 3" key="1">
    <citation type="journal article" date="2018" name="Microbiome">
        <title>Fine metagenomic profile of the Mediterranean stratified and mixed water columns revealed by assembly and recruitment.</title>
        <authorList>
            <person name="Haro-Moreno J.M."/>
            <person name="Lopez-Perez M."/>
            <person name="De La Torre J.R."/>
            <person name="Picazo A."/>
            <person name="Camacho A."/>
            <person name="Rodriguez-Valera F."/>
        </authorList>
    </citation>
    <scope>NUCLEOTIDE SEQUENCE [LARGE SCALE GENOMIC DNA]</scope>
    <source>
        <strain evidence="2">MED-G57</strain>
    </source>
</reference>
<accession>A0A368DLG8</accession>
<proteinExistence type="predicted"/>
<comment type="caution">
    <text evidence="2">The sequence shown here is derived from an EMBL/GenBank/DDBJ whole genome shotgun (WGS) entry which is preliminary data.</text>
</comment>